<keyword evidence="5" id="KW-1185">Reference proteome</keyword>
<feature type="compositionally biased region" description="Polar residues" evidence="2">
    <location>
        <begin position="1144"/>
        <end position="1163"/>
    </location>
</feature>
<gene>
    <name evidence="4" type="ORF">LECACI_7A006778</name>
</gene>
<name>A0AAI8Z2U0_9PEZI</name>
<feature type="compositionally biased region" description="Polar residues" evidence="2">
    <location>
        <begin position="324"/>
        <end position="344"/>
    </location>
</feature>
<accession>A0AAI8Z2U0</accession>
<evidence type="ECO:0000313" key="4">
    <source>
        <dbReference type="EMBL" id="CAK4031620.1"/>
    </source>
</evidence>
<evidence type="ECO:0000256" key="1">
    <source>
        <dbReference type="PROSITE-ProRule" id="PRU00176"/>
    </source>
</evidence>
<feature type="region of interest" description="Disordered" evidence="2">
    <location>
        <begin position="719"/>
        <end position="1165"/>
    </location>
</feature>
<feature type="region of interest" description="Disordered" evidence="2">
    <location>
        <begin position="252"/>
        <end position="351"/>
    </location>
</feature>
<evidence type="ECO:0000313" key="5">
    <source>
        <dbReference type="Proteomes" id="UP001296104"/>
    </source>
</evidence>
<reference evidence="4" key="1">
    <citation type="submission" date="2023-11" db="EMBL/GenBank/DDBJ databases">
        <authorList>
            <person name="Alioto T."/>
            <person name="Alioto T."/>
            <person name="Gomez Garrido J."/>
        </authorList>
    </citation>
    <scope>NUCLEOTIDE SEQUENCE</scope>
</reference>
<dbReference type="Proteomes" id="UP001296104">
    <property type="component" value="Unassembled WGS sequence"/>
</dbReference>
<dbReference type="InterPro" id="IPR000504">
    <property type="entry name" value="RRM_dom"/>
</dbReference>
<feature type="compositionally biased region" description="Low complexity" evidence="2">
    <location>
        <begin position="760"/>
        <end position="774"/>
    </location>
</feature>
<feature type="compositionally biased region" description="Basic and acidic residues" evidence="2">
    <location>
        <begin position="169"/>
        <end position="183"/>
    </location>
</feature>
<feature type="compositionally biased region" description="Basic residues" evidence="2">
    <location>
        <begin position="1342"/>
        <end position="1355"/>
    </location>
</feature>
<evidence type="ECO:0000256" key="2">
    <source>
        <dbReference type="SAM" id="MobiDB-lite"/>
    </source>
</evidence>
<protein>
    <recommendedName>
        <fullName evidence="3">RRM domain-containing protein</fullName>
    </recommendedName>
</protein>
<evidence type="ECO:0000259" key="3">
    <source>
        <dbReference type="PROSITE" id="PS50102"/>
    </source>
</evidence>
<dbReference type="PROSITE" id="PS50102">
    <property type="entry name" value="RRM"/>
    <property type="match status" value="1"/>
</dbReference>
<feature type="compositionally biased region" description="Polar residues" evidence="2">
    <location>
        <begin position="1418"/>
        <end position="1435"/>
    </location>
</feature>
<feature type="compositionally biased region" description="Polar residues" evidence="2">
    <location>
        <begin position="775"/>
        <end position="784"/>
    </location>
</feature>
<feature type="compositionally biased region" description="Basic residues" evidence="2">
    <location>
        <begin position="790"/>
        <end position="808"/>
    </location>
</feature>
<feature type="compositionally biased region" description="Basic and acidic residues" evidence="2">
    <location>
        <begin position="208"/>
        <end position="217"/>
    </location>
</feature>
<feature type="compositionally biased region" description="Basic and acidic residues" evidence="2">
    <location>
        <begin position="1368"/>
        <end position="1391"/>
    </location>
</feature>
<sequence length="1545" mass="166437">MADTPREPVIASSNRASDVEPYAKRLIADDPQLWGQVLPWEFPQVGTKEQEEEFIRRFFTEREIRMQGGSPNGFRFLKQVYYWAAVWNINCRLPLVVHWWFDNNKGLLDDPAMKSHLLHPNVKPSTFFEEAQLELYGEKFLEIVVKQIQFQIDPSCNNVPPEKPLYAPTKEEPMPSAAEEKSDGTTTTDEPASVAVEQETAPAPFEQKPSEVKDGEKPASIAAEETPVLATDKESAPAHSVAIDIKTRPSKLAAQSPSFQPEHIDATPSSAPAHATQTPKSWDTAPPPGLGQTGRSNHRSFSGDAYTPSQRDLPLRGRRGSGGFNNKRNSFSGPRQSQRPTHNNEAPFPLPPSAYFMPAAQYPGVGTMTAPQGRIPSGGPYDRALEPMPVLPQGQLYNPHAPPHAQQPTQQFPPHCGPHLPNEPVPHMMGNSPYPPVFHPAAADFVPALYERGNLGNEQHFSSGPGHGGFESNTGRLSKRRDSIGSRGGHGRGYKGSIGRGRGSKGKNNFVQPHMNSGHMPGPDQRSVFNNENSYGMEHWRPYGADENAVPRQPMRNDGSFRLLDHAAASPYAPPGILSTYLSRRSSGVQNFGSAHHGKKPQYVPLCSYKCEKQYIDPRCTEARKLIIFSVQPGTNQDQIVEFIARFGALQNVSIQHQRAAYGKTLQDRAMAHVTFENVDGARNCLQANGMPWPLGAPGDGDLRVEVAMAHVDRHHFSHAGRADSRMVQLQPAPPPQEAKGTVISEGGEAFDPDSLPAKASASAQASSQGHGQQEPTAEVSTPTASARSSPKRKTKSKNSKAKKKSPRHEKPEEKQETGDHSAAERQDSVVVQSAGKPDKTDTQAASNEISDGQADLQATAVPCAVSDEGSADEKFITIDGETWRSDAPQSAVAVDGVHEDANATAKSSSPTAEQPLADASKPEEDPNEESFHTASDSPGRSTGEKEDGGLTSMASQEPSLSPEDSNVQIPDKKEETTQAATASEHETIPEVAEPSATSIDAETPQSRSPTSIKDMKKAPIPQISKTRNVTIALPQVNIRATPTASKTTDDGSQKASEHRSLSAGSEAAHPNFVTAPNTPAVSGPDADPRVPPKPQPQVQPLKSAKSKGPEQTESFSIFGKKDKKSKAPKSKKGSMKGKPQMDGTASPSVGSRNTSRAVSGVSTPVPEEFVYDKASGNHLEQSGTDFALDSSMEAQNSAAIPKEFVKSKEKGEGRPRGSTIGSLISGFLRRDSGQNPKPVAQGIKASEVVPGTHDSAVIENERSEAAAPKDVSSALEPTAKAHKQEEKSPIAPDAMSDEDLAAADSASYQDQDETRLSQQEALGPAGLGILTDADALNGDKSRKKKRSVRKKSKRSSADVTDISCAVHDAHVDRPVGTLEGDREAASKSPEKPASSETDNSDDRATDGVLPRRIESPRTATGSKGFNSTNDSEQAVSGFDHIEGAASEATDSPTETPSLLLVPYIHISQQQSLRLNIENALDHLVKPTKVLEDGKQNDINDRTVLEERASPEVEELRKKAEDLHRQEKARREAVAAAAAAKESKK</sequence>
<dbReference type="Gene3D" id="3.30.70.330">
    <property type="match status" value="1"/>
</dbReference>
<dbReference type="GO" id="GO:0003723">
    <property type="term" value="F:RNA binding"/>
    <property type="evidence" value="ECO:0007669"/>
    <property type="project" value="UniProtKB-UniRule"/>
</dbReference>
<dbReference type="CDD" id="cd00590">
    <property type="entry name" value="RRM_SF"/>
    <property type="match status" value="1"/>
</dbReference>
<feature type="compositionally biased region" description="Basic and acidic residues" evidence="2">
    <location>
        <begin position="1048"/>
        <end position="1061"/>
    </location>
</feature>
<dbReference type="InterPro" id="IPR035979">
    <property type="entry name" value="RBD_domain_sf"/>
</dbReference>
<feature type="region of interest" description="Disordered" evidence="2">
    <location>
        <begin position="460"/>
        <end position="505"/>
    </location>
</feature>
<feature type="compositionally biased region" description="Basic and acidic residues" evidence="2">
    <location>
        <begin position="1508"/>
        <end position="1533"/>
    </location>
</feature>
<feature type="compositionally biased region" description="Polar residues" evidence="2">
    <location>
        <begin position="267"/>
        <end position="281"/>
    </location>
</feature>
<feature type="compositionally biased region" description="Polar residues" evidence="2">
    <location>
        <begin position="996"/>
        <end position="1012"/>
    </location>
</feature>
<feature type="compositionally biased region" description="Low complexity" evidence="2">
    <location>
        <begin position="1534"/>
        <end position="1545"/>
    </location>
</feature>
<feature type="region of interest" description="Disordered" evidence="2">
    <location>
        <begin position="159"/>
        <end position="236"/>
    </location>
</feature>
<feature type="compositionally biased region" description="Polar residues" evidence="2">
    <location>
        <begin position="953"/>
        <end position="969"/>
    </location>
</feature>
<feature type="compositionally biased region" description="Basic and acidic residues" evidence="2">
    <location>
        <begin position="872"/>
        <end position="885"/>
    </location>
</feature>
<keyword evidence="1" id="KW-0694">RNA-binding</keyword>
<feature type="compositionally biased region" description="Basic and acidic residues" evidence="2">
    <location>
        <begin position="1204"/>
        <end position="1216"/>
    </location>
</feature>
<feature type="compositionally biased region" description="Basic residues" evidence="2">
    <location>
        <begin position="1122"/>
        <end position="1136"/>
    </location>
</feature>
<feature type="compositionally biased region" description="Basic and acidic residues" evidence="2">
    <location>
        <begin position="809"/>
        <end position="828"/>
    </location>
</feature>
<feature type="region of interest" description="Disordered" evidence="2">
    <location>
        <begin position="1508"/>
        <end position="1545"/>
    </location>
</feature>
<feature type="region of interest" description="Disordered" evidence="2">
    <location>
        <begin position="1200"/>
        <end position="1435"/>
    </location>
</feature>
<dbReference type="InterPro" id="IPR012677">
    <property type="entry name" value="Nucleotide-bd_a/b_plait_sf"/>
</dbReference>
<feature type="compositionally biased region" description="Basic and acidic residues" evidence="2">
    <location>
        <begin position="1401"/>
        <end position="1416"/>
    </location>
</feature>
<organism evidence="4 5">
    <name type="scientific">Lecanosticta acicola</name>
    <dbReference type="NCBI Taxonomy" id="111012"/>
    <lineage>
        <taxon>Eukaryota</taxon>
        <taxon>Fungi</taxon>
        <taxon>Dikarya</taxon>
        <taxon>Ascomycota</taxon>
        <taxon>Pezizomycotina</taxon>
        <taxon>Dothideomycetes</taxon>
        <taxon>Dothideomycetidae</taxon>
        <taxon>Mycosphaerellales</taxon>
        <taxon>Mycosphaerellaceae</taxon>
        <taxon>Lecanosticta</taxon>
    </lineage>
</organism>
<comment type="caution">
    <text evidence="4">The sequence shown here is derived from an EMBL/GenBank/DDBJ whole genome shotgun (WGS) entry which is preliminary data.</text>
</comment>
<dbReference type="SUPFAM" id="SSF54928">
    <property type="entry name" value="RNA-binding domain, RBD"/>
    <property type="match status" value="1"/>
</dbReference>
<proteinExistence type="predicted"/>
<dbReference type="EMBL" id="CAVMBE010000050">
    <property type="protein sequence ID" value="CAK4031620.1"/>
    <property type="molecule type" value="Genomic_DNA"/>
</dbReference>
<feature type="domain" description="RRM" evidence="3">
    <location>
        <begin position="624"/>
        <end position="710"/>
    </location>
</feature>